<dbReference type="Gene3D" id="3.30.70.100">
    <property type="match status" value="1"/>
</dbReference>
<organism evidence="2 3">
    <name type="scientific">Bradyrhizobium lablabi</name>
    <dbReference type="NCBI Taxonomy" id="722472"/>
    <lineage>
        <taxon>Bacteria</taxon>
        <taxon>Pseudomonadati</taxon>
        <taxon>Pseudomonadota</taxon>
        <taxon>Alphaproteobacteria</taxon>
        <taxon>Hyphomicrobiales</taxon>
        <taxon>Nitrobacteraceae</taxon>
        <taxon>Bradyrhizobium</taxon>
    </lineage>
</organism>
<dbReference type="AlphaFoldDB" id="A0A1M6N9G0"/>
<dbReference type="RefSeq" id="WP_079537937.1">
    <property type="nucleotide sequence ID" value="NZ_LT670844.1"/>
</dbReference>
<dbReference type="PROSITE" id="PS51725">
    <property type="entry name" value="ABM"/>
    <property type="match status" value="1"/>
</dbReference>
<gene>
    <name evidence="2" type="ORF">SAMN05444159_1908</name>
</gene>
<keyword evidence="2" id="KW-0503">Monooxygenase</keyword>
<proteinExistence type="predicted"/>
<sequence>MGIAAIVEYHPKDGKAGEVEAILRDMIGAVRSEPGCLRYDLMRRKDDGAFVLCEAYVSMAAVEAHRASDHYRDYRTRIEPLLTAPIMPEILDTIEP</sequence>
<evidence type="ECO:0000313" key="3">
    <source>
        <dbReference type="Proteomes" id="UP000189935"/>
    </source>
</evidence>
<evidence type="ECO:0000313" key="2">
    <source>
        <dbReference type="EMBL" id="SHJ92294.1"/>
    </source>
</evidence>
<feature type="domain" description="ABM" evidence="1">
    <location>
        <begin position="3"/>
        <end position="90"/>
    </location>
</feature>
<keyword evidence="2" id="KW-0560">Oxidoreductase</keyword>
<dbReference type="InterPro" id="IPR007138">
    <property type="entry name" value="ABM_dom"/>
</dbReference>
<dbReference type="Proteomes" id="UP000189935">
    <property type="component" value="Chromosome I"/>
</dbReference>
<name>A0A1M6N9G0_9BRAD</name>
<evidence type="ECO:0000259" key="1">
    <source>
        <dbReference type="PROSITE" id="PS51725"/>
    </source>
</evidence>
<dbReference type="Pfam" id="PF03992">
    <property type="entry name" value="ABM"/>
    <property type="match status" value="1"/>
</dbReference>
<dbReference type="InterPro" id="IPR011008">
    <property type="entry name" value="Dimeric_a/b-barrel"/>
</dbReference>
<dbReference type="EMBL" id="LT670844">
    <property type="protein sequence ID" value="SHJ92294.1"/>
    <property type="molecule type" value="Genomic_DNA"/>
</dbReference>
<accession>A0A1M6N9G0</accession>
<dbReference type="OrthoDB" id="9812192at2"/>
<dbReference type="PANTHER" id="PTHR33336">
    <property type="entry name" value="QUINOL MONOOXYGENASE YGIN-RELATED"/>
    <property type="match status" value="1"/>
</dbReference>
<dbReference type="InterPro" id="IPR050744">
    <property type="entry name" value="AI-2_Isomerase_LsrG"/>
</dbReference>
<dbReference type="GO" id="GO:0004497">
    <property type="term" value="F:monooxygenase activity"/>
    <property type="evidence" value="ECO:0007669"/>
    <property type="project" value="UniProtKB-KW"/>
</dbReference>
<dbReference type="SUPFAM" id="SSF54909">
    <property type="entry name" value="Dimeric alpha+beta barrel"/>
    <property type="match status" value="1"/>
</dbReference>
<dbReference type="PANTHER" id="PTHR33336:SF3">
    <property type="entry name" value="ABM DOMAIN-CONTAINING PROTEIN"/>
    <property type="match status" value="1"/>
</dbReference>
<reference evidence="2 3" key="1">
    <citation type="submission" date="2016-11" db="EMBL/GenBank/DDBJ databases">
        <authorList>
            <person name="Jaros S."/>
            <person name="Januszkiewicz K."/>
            <person name="Wedrychowicz H."/>
        </authorList>
    </citation>
    <scope>NUCLEOTIDE SEQUENCE [LARGE SCALE GENOMIC DNA]</scope>
    <source>
        <strain evidence="2 3">GAS499</strain>
    </source>
</reference>
<protein>
    <submittedName>
        <fullName evidence="2">Quinol monooxygenase YgiN</fullName>
    </submittedName>
</protein>